<evidence type="ECO:0000256" key="1">
    <source>
        <dbReference type="SAM" id="MobiDB-lite"/>
    </source>
</evidence>
<proteinExistence type="predicted"/>
<feature type="compositionally biased region" description="Basic and acidic residues" evidence="1">
    <location>
        <begin position="393"/>
        <end position="405"/>
    </location>
</feature>
<accession>A0A8J3YSJ9</accession>
<name>A0A8J3YSJ9_9ACTN</name>
<dbReference type="RefSeq" id="WP_203904143.1">
    <property type="nucleotide sequence ID" value="NZ_BOPF01000038.1"/>
</dbReference>
<evidence type="ECO:0008006" key="4">
    <source>
        <dbReference type="Google" id="ProtNLM"/>
    </source>
</evidence>
<dbReference type="AlphaFoldDB" id="A0A8J3YSJ9"/>
<organism evidence="2 3">
    <name type="scientific">Virgisporangium aliadipatigenens</name>
    <dbReference type="NCBI Taxonomy" id="741659"/>
    <lineage>
        <taxon>Bacteria</taxon>
        <taxon>Bacillati</taxon>
        <taxon>Actinomycetota</taxon>
        <taxon>Actinomycetes</taxon>
        <taxon>Micromonosporales</taxon>
        <taxon>Micromonosporaceae</taxon>
        <taxon>Virgisporangium</taxon>
    </lineage>
</organism>
<comment type="caution">
    <text evidence="2">The sequence shown here is derived from an EMBL/GenBank/DDBJ whole genome shotgun (WGS) entry which is preliminary data.</text>
</comment>
<gene>
    <name evidence="2" type="ORF">Val02_76020</name>
</gene>
<dbReference type="SUPFAM" id="SSF53448">
    <property type="entry name" value="Nucleotide-diphospho-sugar transferases"/>
    <property type="match status" value="1"/>
</dbReference>
<reference evidence="2" key="1">
    <citation type="submission" date="2021-01" db="EMBL/GenBank/DDBJ databases">
        <title>Whole genome shotgun sequence of Virgisporangium aliadipatigenens NBRC 105644.</title>
        <authorList>
            <person name="Komaki H."/>
            <person name="Tamura T."/>
        </authorList>
    </citation>
    <scope>NUCLEOTIDE SEQUENCE</scope>
    <source>
        <strain evidence="2">NBRC 105644</strain>
    </source>
</reference>
<feature type="region of interest" description="Disordered" evidence="1">
    <location>
        <begin position="393"/>
        <end position="440"/>
    </location>
</feature>
<evidence type="ECO:0000313" key="3">
    <source>
        <dbReference type="Proteomes" id="UP000619260"/>
    </source>
</evidence>
<dbReference type="EMBL" id="BOPF01000038">
    <property type="protein sequence ID" value="GIJ50716.1"/>
    <property type="molecule type" value="Genomic_DNA"/>
</dbReference>
<dbReference type="Proteomes" id="UP000619260">
    <property type="component" value="Unassembled WGS sequence"/>
</dbReference>
<evidence type="ECO:0000313" key="2">
    <source>
        <dbReference type="EMBL" id="GIJ50716.1"/>
    </source>
</evidence>
<dbReference type="InterPro" id="IPR029044">
    <property type="entry name" value="Nucleotide-diphossugar_trans"/>
</dbReference>
<sequence length="440" mass="49053">MLPPMVELPLASSPTQPDPAGDHHGDHRGLLVRRPVDLPPAEVDAIVVPSYRTSVYLDHVIELAERLGCLLLVLCSGRSRAADVLRRRAGRTRHVLAIDVAELQQSLWSALHTDLLPEDRALRRTGDTSFKRNLGLTIAKAAGWERIAFLDDDIFIRRPDDLREAAGMLDGFGEYDHLDAVGLENSGFQDNSVVCHAYRIGNGRQTSFIGGGALVLAPQRSRSFFPNVYNEDWFYLLDGSGLGTIGIHGTADQKEFDPFASVDRARAEEFGDCLAEGVYWLLDNRMTIADADKKYWAGALERRRLFIAHVEKRIRRTDLTGDDKARILAALAAAERRRQRIKPEDCDDFLTAWLQDREQWSARFAELEPESSLLAALKRLGLNDHAIRHKGAEPRSYLRSERSDTELQAPVTSPVRPPMYPAPKVGRVHETPAVLASSGS</sequence>
<keyword evidence="3" id="KW-1185">Reference proteome</keyword>
<protein>
    <recommendedName>
        <fullName evidence="4">Glycosyltransferase</fullName>
    </recommendedName>
</protein>